<evidence type="ECO:0000313" key="3">
    <source>
        <dbReference type="Proteomes" id="UP000199518"/>
    </source>
</evidence>
<feature type="domain" description="Helix-turn-helix" evidence="1">
    <location>
        <begin position="6"/>
        <end position="60"/>
    </location>
</feature>
<gene>
    <name evidence="2" type="ORF">SAMN05421753_11799</name>
</gene>
<evidence type="ECO:0000313" key="2">
    <source>
        <dbReference type="EMBL" id="SFJ27245.1"/>
    </source>
</evidence>
<dbReference type="InterPro" id="IPR041657">
    <property type="entry name" value="HTH_17"/>
</dbReference>
<sequence>MDLTPMLKVPQVAERLGCTSQHVIDLIRSERLPASDIAKPGATRSSFRIDEQDLTRFIAESKFKKPQKPERQRRIAVANPFFVNGKLVRR</sequence>
<evidence type="ECO:0000259" key="1">
    <source>
        <dbReference type="Pfam" id="PF12728"/>
    </source>
</evidence>
<dbReference type="RefSeq" id="WP_092054536.1">
    <property type="nucleotide sequence ID" value="NZ_FOQD01000017.1"/>
</dbReference>
<reference evidence="3" key="1">
    <citation type="submission" date="2016-10" db="EMBL/GenBank/DDBJ databases">
        <authorList>
            <person name="Varghese N."/>
            <person name="Submissions S."/>
        </authorList>
    </citation>
    <scope>NUCLEOTIDE SEQUENCE [LARGE SCALE GENOMIC DNA]</scope>
    <source>
        <strain evidence="3">DSM 26348</strain>
    </source>
</reference>
<dbReference type="AlphaFoldDB" id="A0A1I3Q0L5"/>
<proteinExistence type="predicted"/>
<organism evidence="2 3">
    <name type="scientific">Planctomicrobium piriforme</name>
    <dbReference type="NCBI Taxonomy" id="1576369"/>
    <lineage>
        <taxon>Bacteria</taxon>
        <taxon>Pseudomonadati</taxon>
        <taxon>Planctomycetota</taxon>
        <taxon>Planctomycetia</taxon>
        <taxon>Planctomycetales</taxon>
        <taxon>Planctomycetaceae</taxon>
        <taxon>Planctomicrobium</taxon>
    </lineage>
</organism>
<dbReference type="OrthoDB" id="291740at2"/>
<protein>
    <submittedName>
        <fullName evidence="2">Helix-turn-helix domain-containing protein</fullName>
    </submittedName>
</protein>
<accession>A0A1I3Q0L5</accession>
<keyword evidence="3" id="KW-1185">Reference proteome</keyword>
<dbReference type="Pfam" id="PF12728">
    <property type="entry name" value="HTH_17"/>
    <property type="match status" value="1"/>
</dbReference>
<dbReference type="Proteomes" id="UP000199518">
    <property type="component" value="Unassembled WGS sequence"/>
</dbReference>
<dbReference type="EMBL" id="FOQD01000017">
    <property type="protein sequence ID" value="SFJ27245.1"/>
    <property type="molecule type" value="Genomic_DNA"/>
</dbReference>
<name>A0A1I3Q0L5_9PLAN</name>